<keyword evidence="2" id="KW-1185">Reference proteome</keyword>
<dbReference type="Proteomes" id="UP000233556">
    <property type="component" value="Unassembled WGS sequence"/>
</dbReference>
<dbReference type="PANTHER" id="PTHR33395:SF22">
    <property type="entry name" value="REVERSE TRANSCRIPTASE DOMAIN-CONTAINING PROTEIN"/>
    <property type="match status" value="1"/>
</dbReference>
<gene>
    <name evidence="1" type="ORF">llap_5480</name>
</gene>
<dbReference type="OrthoDB" id="6152807at2759"/>
<dbReference type="GO" id="GO:0007508">
    <property type="term" value="P:larval heart development"/>
    <property type="evidence" value="ECO:0007669"/>
    <property type="project" value="TreeGrafter"/>
</dbReference>
<dbReference type="GO" id="GO:0061343">
    <property type="term" value="P:cell adhesion involved in heart morphogenesis"/>
    <property type="evidence" value="ECO:0007669"/>
    <property type="project" value="TreeGrafter"/>
</dbReference>
<dbReference type="GO" id="GO:0016301">
    <property type="term" value="F:kinase activity"/>
    <property type="evidence" value="ECO:0007669"/>
    <property type="project" value="UniProtKB-KW"/>
</dbReference>
<evidence type="ECO:0000313" key="2">
    <source>
        <dbReference type="Proteomes" id="UP000233556"/>
    </source>
</evidence>
<dbReference type="PANTHER" id="PTHR33395">
    <property type="entry name" value="TRANSCRIPTASE, PUTATIVE-RELATED-RELATED"/>
    <property type="match status" value="1"/>
</dbReference>
<organism evidence="1 2">
    <name type="scientific">Limosa lapponica baueri</name>
    <dbReference type="NCBI Taxonomy" id="1758121"/>
    <lineage>
        <taxon>Eukaryota</taxon>
        <taxon>Metazoa</taxon>
        <taxon>Chordata</taxon>
        <taxon>Craniata</taxon>
        <taxon>Vertebrata</taxon>
        <taxon>Euteleostomi</taxon>
        <taxon>Archelosauria</taxon>
        <taxon>Archosauria</taxon>
        <taxon>Dinosauria</taxon>
        <taxon>Saurischia</taxon>
        <taxon>Theropoda</taxon>
        <taxon>Coelurosauria</taxon>
        <taxon>Aves</taxon>
        <taxon>Neognathae</taxon>
        <taxon>Neoaves</taxon>
        <taxon>Charadriiformes</taxon>
        <taxon>Scolopacidae</taxon>
        <taxon>Limosa</taxon>
    </lineage>
</organism>
<reference evidence="2" key="1">
    <citation type="submission" date="2017-11" db="EMBL/GenBank/DDBJ databases">
        <authorList>
            <person name="Lima N.C."/>
            <person name="Parody-Merino A.M."/>
            <person name="Battley P.F."/>
            <person name="Fidler A.E."/>
            <person name="Prosdocimi F."/>
        </authorList>
    </citation>
    <scope>NUCLEOTIDE SEQUENCE [LARGE SCALE GENOMIC DNA]</scope>
</reference>
<keyword evidence="1" id="KW-0808">Transferase</keyword>
<evidence type="ECO:0000313" key="1">
    <source>
        <dbReference type="EMBL" id="PKU44220.1"/>
    </source>
</evidence>
<dbReference type="EMBL" id="KZ505842">
    <property type="protein sequence ID" value="PKU44220.1"/>
    <property type="molecule type" value="Genomic_DNA"/>
</dbReference>
<reference evidence="2" key="2">
    <citation type="submission" date="2017-12" db="EMBL/GenBank/DDBJ databases">
        <title>Genome sequence of the Bar-tailed Godwit (Limosa lapponica baueri).</title>
        <authorList>
            <person name="Lima N.C.B."/>
            <person name="Parody-Merino A.M."/>
            <person name="Battley P.F."/>
            <person name="Fidler A.E."/>
            <person name="Prosdocimi F."/>
        </authorList>
    </citation>
    <scope>NUCLEOTIDE SEQUENCE [LARGE SCALE GENOMIC DNA]</scope>
</reference>
<protein>
    <submittedName>
        <fullName evidence="1">Glycerol kinase</fullName>
    </submittedName>
</protein>
<dbReference type="AlphaFoldDB" id="A0A2I0UDV6"/>
<sequence length="169" mass="19570">MPKFYKCHTARSSALKLEITCMMNILLEDKDLEAAVLSYLEALVLRGDFKHPDMCWRDSTTGHKQSRRFLNPIGDDFLHQVIEEPMRRNDLLDLILTKKQGLIGDMKIKSSLGCSGHEMVEFRILRAGRRVKFKLTTLDYRIAGFGLFKDLLGRVKWDQVLEGRRAQEN</sequence>
<accession>A0A2I0UDV6</accession>
<dbReference type="GO" id="GO:0031012">
    <property type="term" value="C:extracellular matrix"/>
    <property type="evidence" value="ECO:0007669"/>
    <property type="project" value="TreeGrafter"/>
</dbReference>
<name>A0A2I0UDV6_LIMLA</name>
<keyword evidence="1" id="KW-0418">Kinase</keyword>
<proteinExistence type="predicted"/>